<keyword evidence="3" id="KW-1185">Reference proteome</keyword>
<dbReference type="InterPro" id="IPR037191">
    <property type="entry name" value="VPS9_dom_sf"/>
</dbReference>
<dbReference type="InterPro" id="IPR003123">
    <property type="entry name" value="VPS9"/>
</dbReference>
<dbReference type="Pfam" id="PF02204">
    <property type="entry name" value="VPS9"/>
    <property type="match status" value="1"/>
</dbReference>
<accession>R0MFA0</accession>
<dbReference type="STRING" id="578461.R0MFA0"/>
<name>R0MFA0_NOSB1</name>
<dbReference type="OrthoDB" id="300289at2759"/>
<sequence>MKPSLPRCRQENKKLLKTIKSFKKDWRILEDHPLILKSFYEYVSLKFSIQCESEMLKIERNLSLNKLTQENSLLSSKILLYSWLEPRHLNVKGVDSLTNPILLIKDLNQKETVSEMIFKFLEVIKSIYESIKPQTDHSIFLSVLIVVILNSKSTSLEKMLYFMENFRRPSLAFCEDCKGKERPFDEGEVNYYLTVLKAALKFIKKMEFYDLKITKEV</sequence>
<dbReference type="VEuPathDB" id="MicrosporidiaDB:NBO_1208g0002"/>
<dbReference type="EMBL" id="KB910115">
    <property type="protein sequence ID" value="EOB11413.1"/>
    <property type="molecule type" value="Genomic_DNA"/>
</dbReference>
<proteinExistence type="predicted"/>
<dbReference type="AlphaFoldDB" id="R0MFA0"/>
<dbReference type="HOGENOM" id="CLU_095016_0_0_1"/>
<dbReference type="SUPFAM" id="SSF109993">
    <property type="entry name" value="VPS9 domain"/>
    <property type="match status" value="1"/>
</dbReference>
<evidence type="ECO:0000313" key="3">
    <source>
        <dbReference type="Proteomes" id="UP000016927"/>
    </source>
</evidence>
<dbReference type="Gene3D" id="1.20.1050.80">
    <property type="entry name" value="VPS9 domain"/>
    <property type="match status" value="1"/>
</dbReference>
<organism evidence="2 3">
    <name type="scientific">Nosema bombycis (strain CQ1 / CVCC 102059)</name>
    <name type="common">Microsporidian parasite</name>
    <name type="synonym">Pebrine of silkworm</name>
    <dbReference type="NCBI Taxonomy" id="578461"/>
    <lineage>
        <taxon>Eukaryota</taxon>
        <taxon>Fungi</taxon>
        <taxon>Fungi incertae sedis</taxon>
        <taxon>Microsporidia</taxon>
        <taxon>Nosematidae</taxon>
        <taxon>Nosema</taxon>
    </lineage>
</organism>
<protein>
    <submittedName>
        <fullName evidence="2">Vacuolar sorting protein 9</fullName>
    </submittedName>
</protein>
<dbReference type="Proteomes" id="UP000016927">
    <property type="component" value="Unassembled WGS sequence"/>
</dbReference>
<evidence type="ECO:0000259" key="1">
    <source>
        <dbReference type="PROSITE" id="PS51205"/>
    </source>
</evidence>
<reference evidence="2 3" key="1">
    <citation type="journal article" date="2013" name="BMC Genomics">
        <title>Comparative genomics of parasitic silkworm microsporidia reveal an association between genome expansion and host adaptation.</title>
        <authorList>
            <person name="Pan G."/>
            <person name="Xu J."/>
            <person name="Li T."/>
            <person name="Xia Q."/>
            <person name="Liu S.L."/>
            <person name="Zhang G."/>
            <person name="Li S."/>
            <person name="Li C."/>
            <person name="Liu H."/>
            <person name="Yang L."/>
            <person name="Liu T."/>
            <person name="Zhang X."/>
            <person name="Wu Z."/>
            <person name="Fan W."/>
            <person name="Dang X."/>
            <person name="Xiang H."/>
            <person name="Tao M."/>
            <person name="Li Y."/>
            <person name="Hu J."/>
            <person name="Li Z."/>
            <person name="Lin L."/>
            <person name="Luo J."/>
            <person name="Geng L."/>
            <person name="Wang L."/>
            <person name="Long M."/>
            <person name="Wan Y."/>
            <person name="He N."/>
            <person name="Zhang Z."/>
            <person name="Lu C."/>
            <person name="Keeling P.J."/>
            <person name="Wang J."/>
            <person name="Xiang Z."/>
            <person name="Zhou Z."/>
        </authorList>
    </citation>
    <scope>NUCLEOTIDE SEQUENCE [LARGE SCALE GENOMIC DNA]</scope>
    <source>
        <strain evidence="3">CQ1 / CVCC 102059</strain>
    </source>
</reference>
<feature type="domain" description="VPS9" evidence="1">
    <location>
        <begin position="68"/>
        <end position="212"/>
    </location>
</feature>
<evidence type="ECO:0000313" key="2">
    <source>
        <dbReference type="EMBL" id="EOB11413.1"/>
    </source>
</evidence>
<gene>
    <name evidence="2" type="ORF">NBO_1208g0002</name>
</gene>
<dbReference type="PROSITE" id="PS51205">
    <property type="entry name" value="VPS9"/>
    <property type="match status" value="1"/>
</dbReference>